<name>A0AAV8SLX0_9ROSI</name>
<accession>A0AAV8SLX0</accession>
<evidence type="ECO:0000313" key="2">
    <source>
        <dbReference type="Proteomes" id="UP001159364"/>
    </source>
</evidence>
<comment type="caution">
    <text evidence="1">The sequence shown here is derived from an EMBL/GenBank/DDBJ whole genome shotgun (WGS) entry which is preliminary data.</text>
</comment>
<organism evidence="1 2">
    <name type="scientific">Erythroxylum novogranatense</name>
    <dbReference type="NCBI Taxonomy" id="1862640"/>
    <lineage>
        <taxon>Eukaryota</taxon>
        <taxon>Viridiplantae</taxon>
        <taxon>Streptophyta</taxon>
        <taxon>Embryophyta</taxon>
        <taxon>Tracheophyta</taxon>
        <taxon>Spermatophyta</taxon>
        <taxon>Magnoliopsida</taxon>
        <taxon>eudicotyledons</taxon>
        <taxon>Gunneridae</taxon>
        <taxon>Pentapetalae</taxon>
        <taxon>rosids</taxon>
        <taxon>fabids</taxon>
        <taxon>Malpighiales</taxon>
        <taxon>Erythroxylaceae</taxon>
        <taxon>Erythroxylum</taxon>
    </lineage>
</organism>
<reference evidence="1 2" key="1">
    <citation type="submission" date="2021-09" db="EMBL/GenBank/DDBJ databases">
        <title>Genomic insights and catalytic innovation underlie evolution of tropane alkaloids biosynthesis.</title>
        <authorList>
            <person name="Wang Y.-J."/>
            <person name="Tian T."/>
            <person name="Huang J.-P."/>
            <person name="Huang S.-X."/>
        </authorList>
    </citation>
    <scope>NUCLEOTIDE SEQUENCE [LARGE SCALE GENOMIC DNA]</scope>
    <source>
        <strain evidence="1">KIB-2018</strain>
        <tissue evidence="1">Leaf</tissue>
    </source>
</reference>
<protein>
    <submittedName>
        <fullName evidence="1">Uncharacterized protein</fullName>
    </submittedName>
</protein>
<sequence>MAFGAVDMMLQCVFDGSISMHNLGIERRPYHRNCKCELHRSKGTCSNACPKKRNVSFRKKLKWNDRSMCMKASGFSSQSLVLGDSSVAKGTSADGDASHR</sequence>
<dbReference type="AlphaFoldDB" id="A0AAV8SLX0"/>
<evidence type="ECO:0000313" key="1">
    <source>
        <dbReference type="EMBL" id="KAJ8753235.1"/>
    </source>
</evidence>
<keyword evidence="2" id="KW-1185">Reference proteome</keyword>
<proteinExistence type="predicted"/>
<gene>
    <name evidence="1" type="ORF">K2173_017844</name>
</gene>
<dbReference type="EMBL" id="JAIWQS010000010">
    <property type="protein sequence ID" value="KAJ8753235.1"/>
    <property type="molecule type" value="Genomic_DNA"/>
</dbReference>
<dbReference type="PANTHER" id="PTHR35121:SF4">
    <property type="entry name" value="SWIM-TYPE DOMAIN-CONTAINING PROTEIN"/>
    <property type="match status" value="1"/>
</dbReference>
<dbReference type="PANTHER" id="PTHR35121">
    <property type="entry name" value="HOMEODOMAIN PROTEIN 8, PUTATIVE-RELATED"/>
    <property type="match status" value="1"/>
</dbReference>
<dbReference type="Proteomes" id="UP001159364">
    <property type="component" value="Linkage Group LG10"/>
</dbReference>